<sequence>MQKHVFFLIIVFISLSNLTSDFFGATVDVSRDSPALALSYQRLSRPQFRQGKKLIHLLKIKAGEKVLDIGCGSGELTAYTAQFVKPKGWVLGIDPSPYRIDLANQKKDKNLSFRIGGSDDLSSLPSNFYDVVYLNYVFHWILDKKRALEEIFRILKPGGRLGLCTGDKEQHSKNFKILSESIQAVLGPTASKDLVVPYHISKEELQSLVIKSGFIIDSLMVEEKTNYVKSPKEVIEFLEASDFGNFLAGITEEKRQRILSLFKQKLSETMTSQGIPMKYRTLILIGHKPKTVVSKAFLKIDLKS</sequence>
<reference evidence="3" key="2">
    <citation type="journal article" date="2019" name="BMC Genomics">
        <title>Complete genome sequence analysis of the thermoacidophilic verrucomicrobial methanotroph 'Candidatus Methylacidiphilum kamchatkense' strain Kam1 and comparison with its closest relatives.</title>
        <authorList>
            <person name="Kruse T."/>
            <person name="Ratnadevi C.M."/>
            <person name="Erikstad H.A."/>
            <person name="Birkeland N.K."/>
        </authorList>
    </citation>
    <scope>NUCLEOTIDE SEQUENCE</scope>
    <source>
        <strain evidence="3">Kam1</strain>
    </source>
</reference>
<dbReference type="RefSeq" id="WP_039720739.1">
    <property type="nucleotide sequence ID" value="NZ_CP037899.1"/>
</dbReference>
<keyword evidence="4" id="KW-1185">Reference proteome</keyword>
<dbReference type="STRING" id="1202785.A946_02140"/>
<keyword evidence="2" id="KW-0830">Ubiquinone</keyword>
<evidence type="ECO:0000313" key="3">
    <source>
        <dbReference type="EMBL" id="QDQ42515.1"/>
    </source>
</evidence>
<keyword evidence="3" id="KW-0808">Transferase</keyword>
<dbReference type="AlphaFoldDB" id="A0A0C1UT61"/>
<dbReference type="SUPFAM" id="SSF53335">
    <property type="entry name" value="S-adenosyl-L-methionine-dependent methyltransferases"/>
    <property type="match status" value="1"/>
</dbReference>
<dbReference type="Gene3D" id="3.40.50.150">
    <property type="entry name" value="Vaccinia Virus protein VP39"/>
    <property type="match status" value="1"/>
</dbReference>
<dbReference type="Proteomes" id="UP000031594">
    <property type="component" value="Unassembled WGS sequence"/>
</dbReference>
<proteinExistence type="predicted"/>
<dbReference type="PANTHER" id="PTHR43861">
    <property type="entry name" value="TRANS-ACONITATE 2-METHYLTRANSFERASE-RELATED"/>
    <property type="match status" value="1"/>
</dbReference>
<dbReference type="GO" id="GO:0032259">
    <property type="term" value="P:methylation"/>
    <property type="evidence" value="ECO:0007669"/>
    <property type="project" value="UniProtKB-KW"/>
</dbReference>
<gene>
    <name evidence="2" type="ORF">A946_02140</name>
    <name evidence="3" type="ORF">kam1_1290</name>
</gene>
<reference evidence="2 4" key="1">
    <citation type="submission" date="2014-08" db="EMBL/GenBank/DDBJ databases">
        <title>Methylacidiphilum kamchatkense strain Kam1 draft genome sequence.</title>
        <authorList>
            <person name="Birkeland N.-K."/>
            <person name="Erikstad H.A."/>
        </authorList>
    </citation>
    <scope>NUCLEOTIDE SEQUENCE [LARGE SCALE GENOMIC DNA]</scope>
    <source>
        <strain evidence="2 4">Kam1</strain>
    </source>
</reference>
<dbReference type="Pfam" id="PF08241">
    <property type="entry name" value="Methyltransf_11"/>
    <property type="match status" value="1"/>
</dbReference>
<accession>A0A0C1UT61</accession>
<evidence type="ECO:0000313" key="2">
    <source>
        <dbReference type="EMBL" id="KIE59484.1"/>
    </source>
</evidence>
<dbReference type="KEGG" id="mkc:kam1_1290"/>
<dbReference type="InterPro" id="IPR013216">
    <property type="entry name" value="Methyltransf_11"/>
</dbReference>
<dbReference type="CDD" id="cd02440">
    <property type="entry name" value="AdoMet_MTases"/>
    <property type="match status" value="1"/>
</dbReference>
<dbReference type="EMBL" id="JQNX01000001">
    <property type="protein sequence ID" value="KIE59484.1"/>
    <property type="molecule type" value="Genomic_DNA"/>
</dbReference>
<evidence type="ECO:0000313" key="4">
    <source>
        <dbReference type="Proteomes" id="UP000031594"/>
    </source>
</evidence>
<dbReference type="InterPro" id="IPR029063">
    <property type="entry name" value="SAM-dependent_MTases_sf"/>
</dbReference>
<protein>
    <submittedName>
        <fullName evidence="3">Methyltransferase family protein</fullName>
    </submittedName>
    <submittedName>
        <fullName evidence="2">Ubiquinone biosynthesis protein</fullName>
    </submittedName>
</protein>
<evidence type="ECO:0000259" key="1">
    <source>
        <dbReference type="Pfam" id="PF08241"/>
    </source>
</evidence>
<name>A0A0C1UT61_9BACT</name>
<keyword evidence="3" id="KW-0489">Methyltransferase</keyword>
<dbReference type="PANTHER" id="PTHR43861:SF1">
    <property type="entry name" value="TRANS-ACONITATE 2-METHYLTRANSFERASE"/>
    <property type="match status" value="1"/>
</dbReference>
<dbReference type="EMBL" id="CP037899">
    <property type="protein sequence ID" value="QDQ42515.1"/>
    <property type="molecule type" value="Genomic_DNA"/>
</dbReference>
<feature type="domain" description="Methyltransferase type 11" evidence="1">
    <location>
        <begin position="67"/>
        <end position="161"/>
    </location>
</feature>
<dbReference type="OrthoDB" id="9760689at2"/>
<reference evidence="5" key="3">
    <citation type="submission" date="2019-03" db="EMBL/GenBank/DDBJ databases">
        <title>Complete genome of Methylacidiphilum kamchatkense Kam1.</title>
        <authorList>
            <person name="Kruse T."/>
            <person name="Murarilal Ratnadevi C."/>
            <person name="Erikstad H.-A."/>
            <person name="Birkeland N.-K."/>
        </authorList>
    </citation>
    <scope>NUCLEOTIDE SEQUENCE [LARGE SCALE GENOMIC DNA]</scope>
    <source>
        <strain evidence="5">kam1</strain>
    </source>
</reference>
<organism evidence="3 5">
    <name type="scientific">Methylacidiphilum kamchatkense Kam1</name>
    <dbReference type="NCBI Taxonomy" id="1202785"/>
    <lineage>
        <taxon>Bacteria</taxon>
        <taxon>Pseudomonadati</taxon>
        <taxon>Verrucomicrobiota</taxon>
        <taxon>Methylacidiphilae</taxon>
        <taxon>Methylacidiphilales</taxon>
        <taxon>Methylacidiphilaceae</taxon>
        <taxon>Methylacidiphilum (ex Ratnadevi et al. 2023)</taxon>
    </lineage>
</organism>
<dbReference type="GO" id="GO:0008757">
    <property type="term" value="F:S-adenosylmethionine-dependent methyltransferase activity"/>
    <property type="evidence" value="ECO:0007669"/>
    <property type="project" value="InterPro"/>
</dbReference>
<evidence type="ECO:0000313" key="5">
    <source>
        <dbReference type="Proteomes" id="UP000315925"/>
    </source>
</evidence>
<dbReference type="Proteomes" id="UP000315925">
    <property type="component" value="Chromosome"/>
</dbReference>